<name>X0XRN7_9ZZZZ</name>
<comment type="caution">
    <text evidence="6">The sequence shown here is derived from an EMBL/GenBank/DDBJ whole genome shotgun (WGS) entry which is preliminary data.</text>
</comment>
<dbReference type="Gene3D" id="1.10.600.10">
    <property type="entry name" value="Farnesyl Diphosphate Synthase"/>
    <property type="match status" value="1"/>
</dbReference>
<evidence type="ECO:0000256" key="2">
    <source>
        <dbReference type="ARBA" id="ARBA00006706"/>
    </source>
</evidence>
<dbReference type="InterPro" id="IPR000092">
    <property type="entry name" value="Polyprenyl_synt"/>
</dbReference>
<dbReference type="PANTHER" id="PTHR12001:SF69">
    <property type="entry name" value="ALL TRANS-POLYPRENYL-DIPHOSPHATE SYNTHASE PDSS1"/>
    <property type="match status" value="1"/>
</dbReference>
<feature type="non-terminal residue" evidence="6">
    <location>
        <position position="253"/>
    </location>
</feature>
<keyword evidence="4" id="KW-0479">Metal-binding</keyword>
<gene>
    <name evidence="6" type="ORF">S01H1_62104</name>
</gene>
<dbReference type="InterPro" id="IPR008949">
    <property type="entry name" value="Isoprenoid_synthase_dom_sf"/>
</dbReference>
<keyword evidence="3" id="KW-0808">Transferase</keyword>
<comment type="similarity">
    <text evidence="2">Belongs to the FPP/GGPP synthase family.</text>
</comment>
<evidence type="ECO:0000313" key="6">
    <source>
        <dbReference type="EMBL" id="GAG39328.1"/>
    </source>
</evidence>
<evidence type="ECO:0000256" key="1">
    <source>
        <dbReference type="ARBA" id="ARBA00001946"/>
    </source>
</evidence>
<reference evidence="6" key="1">
    <citation type="journal article" date="2014" name="Front. Microbiol.">
        <title>High frequency of phylogenetically diverse reductive dehalogenase-homologous genes in deep subseafloor sedimentary metagenomes.</title>
        <authorList>
            <person name="Kawai M."/>
            <person name="Futagami T."/>
            <person name="Toyoda A."/>
            <person name="Takaki Y."/>
            <person name="Nishi S."/>
            <person name="Hori S."/>
            <person name="Arai W."/>
            <person name="Tsubouchi T."/>
            <person name="Morono Y."/>
            <person name="Uchiyama I."/>
            <person name="Ito T."/>
            <person name="Fujiyama A."/>
            <person name="Inagaki F."/>
            <person name="Takami H."/>
        </authorList>
    </citation>
    <scope>NUCLEOTIDE SEQUENCE</scope>
    <source>
        <strain evidence="6">Expedition CK06-06</strain>
    </source>
</reference>
<evidence type="ECO:0000256" key="4">
    <source>
        <dbReference type="ARBA" id="ARBA00022723"/>
    </source>
</evidence>
<accession>X0XRN7</accession>
<dbReference type="GO" id="GO:0008299">
    <property type="term" value="P:isoprenoid biosynthetic process"/>
    <property type="evidence" value="ECO:0007669"/>
    <property type="project" value="InterPro"/>
</dbReference>
<keyword evidence="5" id="KW-0460">Magnesium</keyword>
<sequence>LDTSNNDWENIVPYLSAIELVLTSTYLTDDIDDKQEERFGDKATWKKYGLNEAIFAAFRQREIAERIIIDKQDTSLENKVKILSLISDINRETYDGQTLNSKLIGNYDHEIYLERCKYFGGVLGGYVGIGAAILANAEEDTLNLVKDVVMNWGTAGMIRNDLKDYITSDLLNSDLQASKALKRIPLEDFRMGRITYPLHIALNSKYGERLGKLLGKRKLNSAEEKEVVSMVANSGALDKTIELIEGYKQKALG</sequence>
<proteinExistence type="inferred from homology"/>
<comment type="cofactor">
    <cofactor evidence="1">
        <name>Mg(2+)</name>
        <dbReference type="ChEBI" id="CHEBI:18420"/>
    </cofactor>
</comment>
<dbReference type="Pfam" id="PF00348">
    <property type="entry name" value="polyprenyl_synt"/>
    <property type="match status" value="1"/>
</dbReference>
<dbReference type="GO" id="GO:0004659">
    <property type="term" value="F:prenyltransferase activity"/>
    <property type="evidence" value="ECO:0007669"/>
    <property type="project" value="InterPro"/>
</dbReference>
<dbReference type="GO" id="GO:0046872">
    <property type="term" value="F:metal ion binding"/>
    <property type="evidence" value="ECO:0007669"/>
    <property type="project" value="UniProtKB-KW"/>
</dbReference>
<dbReference type="CDD" id="cd00867">
    <property type="entry name" value="Trans_IPPS"/>
    <property type="match status" value="1"/>
</dbReference>
<dbReference type="PANTHER" id="PTHR12001">
    <property type="entry name" value="GERANYLGERANYL PYROPHOSPHATE SYNTHASE"/>
    <property type="match status" value="1"/>
</dbReference>
<dbReference type="EMBL" id="BARS01040770">
    <property type="protein sequence ID" value="GAG39328.1"/>
    <property type="molecule type" value="Genomic_DNA"/>
</dbReference>
<protein>
    <submittedName>
        <fullName evidence="6">Uncharacterized protein</fullName>
    </submittedName>
</protein>
<feature type="non-terminal residue" evidence="6">
    <location>
        <position position="1"/>
    </location>
</feature>
<organism evidence="6">
    <name type="scientific">marine sediment metagenome</name>
    <dbReference type="NCBI Taxonomy" id="412755"/>
    <lineage>
        <taxon>unclassified sequences</taxon>
        <taxon>metagenomes</taxon>
        <taxon>ecological metagenomes</taxon>
    </lineage>
</organism>
<dbReference type="SUPFAM" id="SSF48576">
    <property type="entry name" value="Terpenoid synthases"/>
    <property type="match status" value="1"/>
</dbReference>
<dbReference type="AlphaFoldDB" id="X0XRN7"/>
<evidence type="ECO:0000256" key="5">
    <source>
        <dbReference type="ARBA" id="ARBA00022842"/>
    </source>
</evidence>
<evidence type="ECO:0000256" key="3">
    <source>
        <dbReference type="ARBA" id="ARBA00022679"/>
    </source>
</evidence>